<keyword evidence="4" id="KW-0411">Iron-sulfur</keyword>
<organism evidence="6 7">
    <name type="scientific">Microlunatus capsulatus</name>
    <dbReference type="NCBI Taxonomy" id="99117"/>
    <lineage>
        <taxon>Bacteria</taxon>
        <taxon>Bacillati</taxon>
        <taxon>Actinomycetota</taxon>
        <taxon>Actinomycetes</taxon>
        <taxon>Propionibacteriales</taxon>
        <taxon>Propionibacteriaceae</taxon>
        <taxon>Microlunatus</taxon>
    </lineage>
</organism>
<evidence type="ECO:0000313" key="7">
    <source>
        <dbReference type="Proteomes" id="UP000758168"/>
    </source>
</evidence>
<feature type="domain" description="Rieske" evidence="5">
    <location>
        <begin position="9"/>
        <end position="103"/>
    </location>
</feature>
<evidence type="ECO:0000256" key="1">
    <source>
        <dbReference type="ARBA" id="ARBA00022714"/>
    </source>
</evidence>
<keyword evidence="2" id="KW-0479">Metal-binding</keyword>
<evidence type="ECO:0000256" key="2">
    <source>
        <dbReference type="ARBA" id="ARBA00022723"/>
    </source>
</evidence>
<sequence length="105" mass="10933">MSLATRAPHRLGPVDQIPFGEGRAFDVAGEQVAVFRLRSGAVHALSAVCPHRGGPLADGQLDATVVLCPLHLNAFELATGCSTTGAAPLTRYDVSLDGDEIVLLL</sequence>
<dbReference type="PROSITE" id="PS51296">
    <property type="entry name" value="RIESKE"/>
    <property type="match status" value="1"/>
</dbReference>
<accession>A0ABS4Z3B4</accession>
<dbReference type="SUPFAM" id="SSF50022">
    <property type="entry name" value="ISP domain"/>
    <property type="match status" value="1"/>
</dbReference>
<dbReference type="PANTHER" id="PTHR21496">
    <property type="entry name" value="FERREDOXIN-RELATED"/>
    <property type="match status" value="1"/>
</dbReference>
<proteinExistence type="predicted"/>
<keyword evidence="1" id="KW-0001">2Fe-2S</keyword>
<dbReference type="Gene3D" id="2.102.10.10">
    <property type="entry name" value="Rieske [2Fe-2S] iron-sulphur domain"/>
    <property type="match status" value="1"/>
</dbReference>
<dbReference type="Pfam" id="PF00355">
    <property type="entry name" value="Rieske"/>
    <property type="match status" value="1"/>
</dbReference>
<keyword evidence="7" id="KW-1185">Reference proteome</keyword>
<evidence type="ECO:0000313" key="6">
    <source>
        <dbReference type="EMBL" id="MBP2415532.1"/>
    </source>
</evidence>
<dbReference type="Proteomes" id="UP000758168">
    <property type="component" value="Unassembled WGS sequence"/>
</dbReference>
<gene>
    <name evidence="6" type="ORF">JOF54_000454</name>
</gene>
<dbReference type="GO" id="GO:0106316">
    <property type="term" value="F:nitrite reductase (NADH) activity"/>
    <property type="evidence" value="ECO:0007669"/>
    <property type="project" value="UniProtKB-EC"/>
</dbReference>
<evidence type="ECO:0000256" key="4">
    <source>
        <dbReference type="ARBA" id="ARBA00023014"/>
    </source>
</evidence>
<dbReference type="InterPro" id="IPR017941">
    <property type="entry name" value="Rieske_2Fe-2S"/>
</dbReference>
<dbReference type="EC" id="1.7.1.15" evidence="6"/>
<evidence type="ECO:0000256" key="3">
    <source>
        <dbReference type="ARBA" id="ARBA00023004"/>
    </source>
</evidence>
<dbReference type="CDD" id="cd03467">
    <property type="entry name" value="Rieske"/>
    <property type="match status" value="1"/>
</dbReference>
<reference evidence="6 7" key="1">
    <citation type="submission" date="2021-03" db="EMBL/GenBank/DDBJ databases">
        <title>Sequencing the genomes of 1000 actinobacteria strains.</title>
        <authorList>
            <person name="Klenk H.-P."/>
        </authorList>
    </citation>
    <scope>NUCLEOTIDE SEQUENCE [LARGE SCALE GENOMIC DNA]</scope>
    <source>
        <strain evidence="6 7">DSM 12936</strain>
    </source>
</reference>
<keyword evidence="3" id="KW-0408">Iron</keyword>
<keyword evidence="6" id="KW-0560">Oxidoreductase</keyword>
<dbReference type="EMBL" id="JAGIOB010000001">
    <property type="protein sequence ID" value="MBP2415532.1"/>
    <property type="molecule type" value="Genomic_DNA"/>
</dbReference>
<dbReference type="PANTHER" id="PTHR21496:SF23">
    <property type="entry name" value="3-PHENYLPROPIONATE_CINNAMIC ACID DIOXYGENASE FERREDOXIN SUBUNIT"/>
    <property type="match status" value="1"/>
</dbReference>
<comment type="caution">
    <text evidence="6">The sequence shown here is derived from an EMBL/GenBank/DDBJ whole genome shotgun (WGS) entry which is preliminary data.</text>
</comment>
<protein>
    <submittedName>
        <fullName evidence="6">Nitrite reductase (NADH) small subunit</fullName>
        <ecNumber evidence="6">1.7.1.15</ecNumber>
    </submittedName>
</protein>
<name>A0ABS4Z3B4_9ACTN</name>
<dbReference type="InterPro" id="IPR036922">
    <property type="entry name" value="Rieske_2Fe-2S_sf"/>
</dbReference>
<evidence type="ECO:0000259" key="5">
    <source>
        <dbReference type="PROSITE" id="PS51296"/>
    </source>
</evidence>
<dbReference type="RefSeq" id="WP_307803741.1">
    <property type="nucleotide sequence ID" value="NZ_BAAAMH010000022.1"/>
</dbReference>